<evidence type="ECO:0000313" key="1">
    <source>
        <dbReference type="EMBL" id="GEO05305.1"/>
    </source>
</evidence>
<sequence>MEYLIFAENNIQIYYDQQEAWLYVNWLGFQTTTSVMAGCEKILTYLKEYKCSKVLNDNSLVDGIWSGAARWGADNWFPRMRDAGLEWFAWVYSPSKLSQLSTNKTLSLMEPDYIKTFYDLEEARIWLRTR</sequence>
<proteinExistence type="predicted"/>
<name>A0A512B008_9BACT</name>
<evidence type="ECO:0000313" key="2">
    <source>
        <dbReference type="Proteomes" id="UP000321532"/>
    </source>
</evidence>
<reference evidence="1 2" key="1">
    <citation type="submission" date="2019-07" db="EMBL/GenBank/DDBJ databases">
        <title>Whole genome shotgun sequence of Adhaeribacter aerolatus NBRC 106133.</title>
        <authorList>
            <person name="Hosoyama A."/>
            <person name="Uohara A."/>
            <person name="Ohji S."/>
            <person name="Ichikawa N."/>
        </authorList>
    </citation>
    <scope>NUCLEOTIDE SEQUENCE [LARGE SCALE GENOMIC DNA]</scope>
    <source>
        <strain evidence="1 2">NBRC 106133</strain>
    </source>
</reference>
<dbReference type="Proteomes" id="UP000321532">
    <property type="component" value="Unassembled WGS sequence"/>
</dbReference>
<dbReference type="EMBL" id="BJYS01000022">
    <property type="protein sequence ID" value="GEO05305.1"/>
    <property type="molecule type" value="Genomic_DNA"/>
</dbReference>
<dbReference type="AlphaFoldDB" id="A0A512B008"/>
<gene>
    <name evidence="1" type="ORF">AAE02nite_29690</name>
</gene>
<evidence type="ECO:0008006" key="3">
    <source>
        <dbReference type="Google" id="ProtNLM"/>
    </source>
</evidence>
<organism evidence="1 2">
    <name type="scientific">Adhaeribacter aerolatus</name>
    <dbReference type="NCBI Taxonomy" id="670289"/>
    <lineage>
        <taxon>Bacteria</taxon>
        <taxon>Pseudomonadati</taxon>
        <taxon>Bacteroidota</taxon>
        <taxon>Cytophagia</taxon>
        <taxon>Cytophagales</taxon>
        <taxon>Hymenobacteraceae</taxon>
        <taxon>Adhaeribacter</taxon>
    </lineage>
</organism>
<dbReference type="RefSeq" id="WP_146898982.1">
    <property type="nucleotide sequence ID" value="NZ_BJYS01000022.1"/>
</dbReference>
<protein>
    <recommendedName>
        <fullName evidence="3">STAS/SEC14 domain-containing protein</fullName>
    </recommendedName>
</protein>
<accession>A0A512B008</accession>
<keyword evidence="2" id="KW-1185">Reference proteome</keyword>
<dbReference type="OrthoDB" id="893408at2"/>
<comment type="caution">
    <text evidence="1">The sequence shown here is derived from an EMBL/GenBank/DDBJ whole genome shotgun (WGS) entry which is preliminary data.</text>
</comment>